<reference evidence="1" key="1">
    <citation type="journal article" date="2014" name="Front. Microbiol.">
        <title>High frequency of phylogenetically diverse reductive dehalogenase-homologous genes in deep subseafloor sedimentary metagenomes.</title>
        <authorList>
            <person name="Kawai M."/>
            <person name="Futagami T."/>
            <person name="Toyoda A."/>
            <person name="Takaki Y."/>
            <person name="Nishi S."/>
            <person name="Hori S."/>
            <person name="Arai W."/>
            <person name="Tsubouchi T."/>
            <person name="Morono Y."/>
            <person name="Uchiyama I."/>
            <person name="Ito T."/>
            <person name="Fujiyama A."/>
            <person name="Inagaki F."/>
            <person name="Takami H."/>
        </authorList>
    </citation>
    <scope>NUCLEOTIDE SEQUENCE</scope>
    <source>
        <strain evidence="1">Expedition CK06-06</strain>
    </source>
</reference>
<protein>
    <submittedName>
        <fullName evidence="1">Uncharacterized protein</fullName>
    </submittedName>
</protein>
<name>X1R752_9ZZZZ</name>
<sequence length="31" mass="3530">WYVHSTNEVCDFRDVEATIKLLSCICEKGLG</sequence>
<evidence type="ECO:0000313" key="1">
    <source>
        <dbReference type="EMBL" id="GAI76557.1"/>
    </source>
</evidence>
<comment type="caution">
    <text evidence="1">The sequence shown here is derived from an EMBL/GenBank/DDBJ whole genome shotgun (WGS) entry which is preliminary data.</text>
</comment>
<proteinExistence type="predicted"/>
<dbReference type="AlphaFoldDB" id="X1R752"/>
<feature type="non-terminal residue" evidence="1">
    <location>
        <position position="1"/>
    </location>
</feature>
<organism evidence="1">
    <name type="scientific">marine sediment metagenome</name>
    <dbReference type="NCBI Taxonomy" id="412755"/>
    <lineage>
        <taxon>unclassified sequences</taxon>
        <taxon>metagenomes</taxon>
        <taxon>ecological metagenomes</taxon>
    </lineage>
</organism>
<accession>X1R752</accession>
<dbReference type="EMBL" id="BARW01011774">
    <property type="protein sequence ID" value="GAI76557.1"/>
    <property type="molecule type" value="Genomic_DNA"/>
</dbReference>
<gene>
    <name evidence="1" type="ORF">S12H4_22540</name>
</gene>